<feature type="transmembrane region" description="Helical" evidence="1">
    <location>
        <begin position="389"/>
        <end position="408"/>
    </location>
</feature>
<dbReference type="AlphaFoldDB" id="A0A552U9G6"/>
<gene>
    <name evidence="2" type="ORF">FMM06_14400</name>
</gene>
<feature type="transmembrane region" description="Helical" evidence="1">
    <location>
        <begin position="286"/>
        <end position="306"/>
    </location>
</feature>
<keyword evidence="1" id="KW-1133">Transmembrane helix</keyword>
<evidence type="ECO:0008006" key="4">
    <source>
        <dbReference type="Google" id="ProtNLM"/>
    </source>
</evidence>
<evidence type="ECO:0000256" key="1">
    <source>
        <dbReference type="SAM" id="Phobius"/>
    </source>
</evidence>
<keyword evidence="1" id="KW-0812">Transmembrane</keyword>
<feature type="transmembrane region" description="Helical" evidence="1">
    <location>
        <begin position="41"/>
        <end position="61"/>
    </location>
</feature>
<feature type="transmembrane region" description="Helical" evidence="1">
    <location>
        <begin position="148"/>
        <end position="168"/>
    </location>
</feature>
<feature type="transmembrane region" description="Helical" evidence="1">
    <location>
        <begin position="241"/>
        <end position="266"/>
    </location>
</feature>
<keyword evidence="3" id="KW-1185">Reference proteome</keyword>
<protein>
    <recommendedName>
        <fullName evidence="4">O-antigen polymerase</fullName>
    </recommendedName>
</protein>
<dbReference type="RefSeq" id="WP_144335031.1">
    <property type="nucleotide sequence ID" value="NZ_VJWA01000002.1"/>
</dbReference>
<feature type="transmembrane region" description="Helical" evidence="1">
    <location>
        <begin position="420"/>
        <end position="438"/>
    </location>
</feature>
<feature type="transmembrane region" description="Helical" evidence="1">
    <location>
        <begin position="215"/>
        <end position="234"/>
    </location>
</feature>
<keyword evidence="1" id="KW-0472">Membrane</keyword>
<proteinExistence type="predicted"/>
<accession>A0A552U9G6</accession>
<sequence>MGAIIIFAILLFAVGLAATRPRAAVLTCVFLAPWYGLVADFGVQVYAYQLFLLALLGVTIVRSLQPGWQPRSVALSVWLGTFLLYGICWSIIKMGFLPDADVAGGALRNSTTRSIIQIGMLLFSVSPVALLSWLALRGDDLAACGRIYVVSGVVLAVIGWIQLAIWYATGSNPIQISAISTLLGGAEQYNRAGAFGFAQLAIYRMNSLAGEPRQLGTALVLAMLVIQAYALTAVRPRTLRLLGVWLFLLVSAAATYSTSAVALWIVGSLVQLPAAWLLRVPVRRSVGSMGGAALLVFIGVGLAVAAGEARGIPIIDLLAERTIERIDSDGAVEDFDLAILSYLTEHPADAITGLGIGDAHLYAAPYLEPLFLIYAEGTVFAAKTGYLRLISEVGFIGFALFLAWYGRLNFAVAHAVRRDPGLAALIPMSATFLTVYLANSAIGNEFWMVAGILTAAAAARVPARAGRTPVPAGAPA</sequence>
<dbReference type="EMBL" id="VJWA01000002">
    <property type="protein sequence ID" value="TRW14861.1"/>
    <property type="molecule type" value="Genomic_DNA"/>
</dbReference>
<feature type="transmembrane region" description="Helical" evidence="1">
    <location>
        <begin position="73"/>
        <end position="92"/>
    </location>
</feature>
<evidence type="ECO:0000313" key="3">
    <source>
        <dbReference type="Proteomes" id="UP000317894"/>
    </source>
</evidence>
<evidence type="ECO:0000313" key="2">
    <source>
        <dbReference type="EMBL" id="TRW14861.1"/>
    </source>
</evidence>
<dbReference type="Proteomes" id="UP000317894">
    <property type="component" value="Unassembled WGS sequence"/>
</dbReference>
<reference evidence="2 3" key="1">
    <citation type="submission" date="2019-07" db="EMBL/GenBank/DDBJ databases">
        <title>Novel species isolated from glacier.</title>
        <authorList>
            <person name="Liu Q."/>
            <person name="Xin Y.-H."/>
        </authorList>
    </citation>
    <scope>NUCLEOTIDE SEQUENCE [LARGE SCALE GENOMIC DNA]</scope>
    <source>
        <strain evidence="2 3">LB1R16</strain>
    </source>
</reference>
<comment type="caution">
    <text evidence="2">The sequence shown here is derived from an EMBL/GenBank/DDBJ whole genome shotgun (WGS) entry which is preliminary data.</text>
</comment>
<name>A0A552U9G6_9SPHN</name>
<feature type="transmembrane region" description="Helical" evidence="1">
    <location>
        <begin position="115"/>
        <end position="136"/>
    </location>
</feature>
<organism evidence="2 3">
    <name type="scientific">Glacieibacterium frigidum</name>
    <dbReference type="NCBI Taxonomy" id="2593303"/>
    <lineage>
        <taxon>Bacteria</taxon>
        <taxon>Pseudomonadati</taxon>
        <taxon>Pseudomonadota</taxon>
        <taxon>Alphaproteobacteria</taxon>
        <taxon>Sphingomonadales</taxon>
        <taxon>Sphingosinicellaceae</taxon>
        <taxon>Glacieibacterium</taxon>
    </lineage>
</organism>